<evidence type="ECO:0000313" key="3">
    <source>
        <dbReference type="Proteomes" id="UP000186545"/>
    </source>
</evidence>
<gene>
    <name evidence="2" type="ORF">A3I18_01270</name>
</gene>
<organism evidence="2 3">
    <name type="scientific">Candidatus Campbellbacteria bacterium RIFCSPLOWO2_02_FULL_35_11</name>
    <dbReference type="NCBI Taxonomy" id="1797581"/>
    <lineage>
        <taxon>Bacteria</taxon>
        <taxon>Candidatus Campbelliibacteriota</taxon>
    </lineage>
</organism>
<dbReference type="Gene3D" id="3.30.70.2650">
    <property type="match status" value="1"/>
</dbReference>
<dbReference type="InterPro" id="IPR048846">
    <property type="entry name" value="PaaX-like_central"/>
</dbReference>
<dbReference type="EMBL" id="MFAD01000025">
    <property type="protein sequence ID" value="OGD70075.1"/>
    <property type="molecule type" value="Genomic_DNA"/>
</dbReference>
<dbReference type="SUPFAM" id="SSF143430">
    <property type="entry name" value="TTP0101/SSO1404-like"/>
    <property type="match status" value="1"/>
</dbReference>
<evidence type="ECO:0000313" key="2">
    <source>
        <dbReference type="EMBL" id="OGD70075.1"/>
    </source>
</evidence>
<dbReference type="Proteomes" id="UP000186545">
    <property type="component" value="Unassembled WGS sequence"/>
</dbReference>
<name>A0A1F5ERS9_9BACT</name>
<comment type="caution">
    <text evidence="2">The sequence shown here is derived from an EMBL/GenBank/DDBJ whole genome shotgun (WGS) entry which is preliminary data.</text>
</comment>
<dbReference type="AlphaFoldDB" id="A0A1F5ERS9"/>
<proteinExistence type="predicted"/>
<evidence type="ECO:0000259" key="1">
    <source>
        <dbReference type="Pfam" id="PF20803"/>
    </source>
</evidence>
<sequence>MIGLGKKENKNLQKKMRLGKTQQKILTLLLGGVALGFSGNPKKFFEILGEIDDSLKEIDKQSLKRAIKKLYESNLIDEFNNNDGTKTLILTENGEKKALTFDLKNIKIKIPKKWDGKWRIILFDVPEKRKVTREILRSHFKNIGLYEYQKSVFVCPYDCKDEIEYIIELNNAKEFVRFIIAEYIDNELHIKTIFNIRE</sequence>
<reference evidence="2 3" key="1">
    <citation type="journal article" date="2016" name="Nat. Commun.">
        <title>Thousands of microbial genomes shed light on interconnected biogeochemical processes in an aquifer system.</title>
        <authorList>
            <person name="Anantharaman K."/>
            <person name="Brown C.T."/>
            <person name="Hug L.A."/>
            <person name="Sharon I."/>
            <person name="Castelle C.J."/>
            <person name="Probst A.J."/>
            <person name="Thomas B.C."/>
            <person name="Singh A."/>
            <person name="Wilkins M.J."/>
            <person name="Karaoz U."/>
            <person name="Brodie E.L."/>
            <person name="Williams K.H."/>
            <person name="Hubbard S.S."/>
            <person name="Banfield J.F."/>
        </authorList>
    </citation>
    <scope>NUCLEOTIDE SEQUENCE [LARGE SCALE GENOMIC DNA]</scope>
</reference>
<dbReference type="Pfam" id="PF20803">
    <property type="entry name" value="PaaX_M"/>
    <property type="match status" value="1"/>
</dbReference>
<protein>
    <recommendedName>
        <fullName evidence="1">Transcriptional repressor PaaX-like central Cas2-like domain-containing protein</fullName>
    </recommendedName>
</protein>
<feature type="domain" description="Transcriptional repressor PaaX-like central Cas2-like" evidence="1">
    <location>
        <begin position="112"/>
        <end position="186"/>
    </location>
</feature>
<accession>A0A1F5ERS9</accession>